<dbReference type="GO" id="GO:1902236">
    <property type="term" value="P:negative regulation of endoplasmic reticulum stress-induced intrinsic apoptotic signaling pathway"/>
    <property type="evidence" value="ECO:0007669"/>
    <property type="project" value="UniProtKB-ARBA"/>
</dbReference>
<dbReference type="InterPro" id="IPR013083">
    <property type="entry name" value="Znf_RING/FYVE/PHD"/>
</dbReference>
<dbReference type="eggNOG" id="KOG1258">
    <property type="taxonomic scope" value="Eukaryota"/>
</dbReference>
<dbReference type="FunFam" id="1.25.40.10:FF:000063">
    <property type="entry name" value="Pre-mRNA processing factor 39"/>
    <property type="match status" value="1"/>
</dbReference>
<evidence type="ECO:0000256" key="12">
    <source>
        <dbReference type="ARBA" id="ARBA00022737"/>
    </source>
</evidence>
<feature type="domain" description="RING-type" evidence="27">
    <location>
        <begin position="285"/>
        <end position="324"/>
    </location>
</feature>
<dbReference type="SUPFAM" id="SSF48452">
    <property type="entry name" value="TPR-like"/>
    <property type="match status" value="2"/>
</dbReference>
<dbReference type="PANTHER" id="PTHR17204">
    <property type="entry name" value="PRE-MRNA PROCESSING PROTEIN PRP39-RELATED"/>
    <property type="match status" value="1"/>
</dbReference>
<name>M7B169_CHEMY</name>
<evidence type="ECO:0000256" key="15">
    <source>
        <dbReference type="ARBA" id="ARBA00022824"/>
    </source>
</evidence>
<accession>M7B169</accession>
<evidence type="ECO:0000256" key="22">
    <source>
        <dbReference type="ARBA" id="ARBA00067962"/>
    </source>
</evidence>
<evidence type="ECO:0000256" key="20">
    <source>
        <dbReference type="ARBA" id="ARBA00023242"/>
    </source>
</evidence>
<protein>
    <recommendedName>
        <fullName evidence="22">Pre-mRNA-processing factor 39</fullName>
        <ecNumber evidence="7">2.3.2.27</ecNumber>
    </recommendedName>
    <alternativeName>
        <fullName evidence="23">PRP39 homolog</fullName>
    </alternativeName>
</protein>
<keyword evidence="18 26" id="KW-0472">Membrane</keyword>
<evidence type="ECO:0000256" key="11">
    <source>
        <dbReference type="ARBA" id="ARBA00022723"/>
    </source>
</evidence>
<comment type="similarity">
    <text evidence="6">Belongs to the HRD1 family.</text>
</comment>
<feature type="transmembrane region" description="Helical" evidence="26">
    <location>
        <begin position="218"/>
        <end position="239"/>
    </location>
</feature>
<evidence type="ECO:0000256" key="23">
    <source>
        <dbReference type="ARBA" id="ARBA00080852"/>
    </source>
</evidence>
<evidence type="ECO:0000256" key="2">
    <source>
        <dbReference type="ARBA" id="ARBA00003777"/>
    </source>
</evidence>
<keyword evidence="10 26" id="KW-0812">Transmembrane</keyword>
<evidence type="ECO:0000256" key="4">
    <source>
        <dbReference type="ARBA" id="ARBA00004477"/>
    </source>
</evidence>
<dbReference type="Pfam" id="PF23241">
    <property type="entry name" value="HAT_PRP39_C"/>
    <property type="match status" value="1"/>
</dbReference>
<evidence type="ECO:0000256" key="19">
    <source>
        <dbReference type="ARBA" id="ARBA00023187"/>
    </source>
</evidence>
<evidence type="ECO:0000256" key="13">
    <source>
        <dbReference type="ARBA" id="ARBA00022771"/>
    </source>
</evidence>
<dbReference type="Proteomes" id="UP000031443">
    <property type="component" value="Unassembled WGS sequence"/>
</dbReference>
<evidence type="ECO:0000256" key="25">
    <source>
        <dbReference type="SAM" id="MobiDB-lite"/>
    </source>
</evidence>
<keyword evidence="20" id="KW-0539">Nucleus</keyword>
<dbReference type="GO" id="GO:0030627">
    <property type="term" value="F:pre-mRNA 5'-splice site binding"/>
    <property type="evidence" value="ECO:0007669"/>
    <property type="project" value="TreeGrafter"/>
</dbReference>
<comment type="similarity">
    <text evidence="21">Belongs to the PRP39 family.</text>
</comment>
<dbReference type="InterPro" id="IPR003107">
    <property type="entry name" value="HAT"/>
</dbReference>
<dbReference type="GO" id="GO:0044322">
    <property type="term" value="C:endoplasmic reticulum quality control compartment"/>
    <property type="evidence" value="ECO:0007669"/>
    <property type="project" value="UniProtKB-ARBA"/>
</dbReference>
<dbReference type="GO" id="GO:0061630">
    <property type="term" value="F:ubiquitin protein ligase activity"/>
    <property type="evidence" value="ECO:0007669"/>
    <property type="project" value="UniProtKB-EC"/>
</dbReference>
<evidence type="ECO:0000313" key="28">
    <source>
        <dbReference type="EMBL" id="EMP25803.1"/>
    </source>
</evidence>
<dbReference type="InterPro" id="IPR058051">
    <property type="entry name" value="Znf_RING_synoviolin"/>
</dbReference>
<organism evidence="28 29">
    <name type="scientific">Chelonia mydas</name>
    <name type="common">Green sea-turtle</name>
    <name type="synonym">Chelonia agassizi</name>
    <dbReference type="NCBI Taxonomy" id="8469"/>
    <lineage>
        <taxon>Eukaryota</taxon>
        <taxon>Metazoa</taxon>
        <taxon>Chordata</taxon>
        <taxon>Craniata</taxon>
        <taxon>Vertebrata</taxon>
        <taxon>Euteleostomi</taxon>
        <taxon>Archelosauria</taxon>
        <taxon>Testudinata</taxon>
        <taxon>Testudines</taxon>
        <taxon>Cryptodira</taxon>
        <taxon>Durocryptodira</taxon>
        <taxon>Americhelydia</taxon>
        <taxon>Chelonioidea</taxon>
        <taxon>Cheloniidae</taxon>
        <taxon>Chelonia</taxon>
    </lineage>
</organism>
<keyword evidence="29" id="KW-1185">Reference proteome</keyword>
<dbReference type="Pfam" id="PF25563">
    <property type="entry name" value="TPR_SYVN1_N"/>
    <property type="match status" value="1"/>
</dbReference>
<dbReference type="SUPFAM" id="SSF57850">
    <property type="entry name" value="RING/U-box"/>
    <property type="match status" value="1"/>
</dbReference>
<feature type="transmembrane region" description="Helical" evidence="26">
    <location>
        <begin position="40"/>
        <end position="60"/>
    </location>
</feature>
<feature type="compositionally biased region" description="Pro residues" evidence="25">
    <location>
        <begin position="352"/>
        <end position="376"/>
    </location>
</feature>
<evidence type="ECO:0000259" key="27">
    <source>
        <dbReference type="PROSITE" id="PS50089"/>
    </source>
</evidence>
<keyword evidence="17 26" id="KW-1133">Transmembrane helix</keyword>
<evidence type="ECO:0000256" key="5">
    <source>
        <dbReference type="ARBA" id="ARBA00004906"/>
    </source>
</evidence>
<dbReference type="GO" id="GO:0071004">
    <property type="term" value="C:U2-type prespliceosome"/>
    <property type="evidence" value="ECO:0007669"/>
    <property type="project" value="TreeGrafter"/>
</dbReference>
<feature type="compositionally biased region" description="Low complexity" evidence="25">
    <location>
        <begin position="334"/>
        <end position="351"/>
    </location>
</feature>
<feature type="compositionally biased region" description="Polar residues" evidence="25">
    <location>
        <begin position="505"/>
        <end position="531"/>
    </location>
</feature>
<gene>
    <name evidence="28" type="ORF">UY3_17109</name>
</gene>
<dbReference type="Gene3D" id="1.25.40.10">
    <property type="entry name" value="Tetratricopeptide repeat domain"/>
    <property type="match status" value="2"/>
</dbReference>
<comment type="subcellular location">
    <subcellularLocation>
        <location evidence="4">Endoplasmic reticulum membrane</location>
        <topology evidence="4">Multi-pass membrane protein</topology>
    </subcellularLocation>
    <subcellularLocation>
        <location evidence="3">Nucleus</location>
    </subcellularLocation>
</comment>
<evidence type="ECO:0000256" key="16">
    <source>
        <dbReference type="ARBA" id="ARBA00022833"/>
    </source>
</evidence>
<evidence type="ECO:0000313" key="29">
    <source>
        <dbReference type="Proteomes" id="UP000031443"/>
    </source>
</evidence>
<evidence type="ECO:0000256" key="8">
    <source>
        <dbReference type="ARBA" id="ARBA00022664"/>
    </source>
</evidence>
<evidence type="ECO:0000256" key="1">
    <source>
        <dbReference type="ARBA" id="ARBA00000900"/>
    </source>
</evidence>
<dbReference type="FunFam" id="1.25.40.10:FF:000091">
    <property type="entry name" value="Pre-mRNA-processing factor 39"/>
    <property type="match status" value="1"/>
</dbReference>
<dbReference type="SMART" id="SM00184">
    <property type="entry name" value="RING"/>
    <property type="match status" value="1"/>
</dbReference>
<feature type="region of interest" description="Disordered" evidence="25">
    <location>
        <begin position="831"/>
        <end position="859"/>
    </location>
</feature>
<keyword evidence="14" id="KW-0833">Ubl conjugation pathway</keyword>
<dbReference type="EC" id="2.3.2.27" evidence="7"/>
<evidence type="ECO:0000256" key="26">
    <source>
        <dbReference type="SAM" id="Phobius"/>
    </source>
</evidence>
<evidence type="ECO:0000256" key="7">
    <source>
        <dbReference type="ARBA" id="ARBA00012483"/>
    </source>
</evidence>
<evidence type="ECO:0000256" key="14">
    <source>
        <dbReference type="ARBA" id="ARBA00022786"/>
    </source>
</evidence>
<keyword evidence="16" id="KW-0862">Zinc</keyword>
<keyword evidence="19" id="KW-0508">mRNA splicing</keyword>
<reference evidence="29" key="1">
    <citation type="journal article" date="2013" name="Nat. Genet.">
        <title>The draft genomes of soft-shell turtle and green sea turtle yield insights into the development and evolution of the turtle-specific body plan.</title>
        <authorList>
            <person name="Wang Z."/>
            <person name="Pascual-Anaya J."/>
            <person name="Zadissa A."/>
            <person name="Li W."/>
            <person name="Niimura Y."/>
            <person name="Huang Z."/>
            <person name="Li C."/>
            <person name="White S."/>
            <person name="Xiong Z."/>
            <person name="Fang D."/>
            <person name="Wang B."/>
            <person name="Ming Y."/>
            <person name="Chen Y."/>
            <person name="Zheng Y."/>
            <person name="Kuraku S."/>
            <person name="Pignatelli M."/>
            <person name="Herrero J."/>
            <person name="Beal K."/>
            <person name="Nozawa M."/>
            <person name="Li Q."/>
            <person name="Wang J."/>
            <person name="Zhang H."/>
            <person name="Yu L."/>
            <person name="Shigenobu S."/>
            <person name="Wang J."/>
            <person name="Liu J."/>
            <person name="Flicek P."/>
            <person name="Searle S."/>
            <person name="Wang J."/>
            <person name="Kuratani S."/>
            <person name="Yin Y."/>
            <person name="Aken B."/>
            <person name="Zhang G."/>
            <person name="Irie N."/>
        </authorList>
    </citation>
    <scope>NUCLEOTIDE SEQUENCE [LARGE SCALE GENOMIC DNA]</scope>
</reference>
<dbReference type="AlphaFoldDB" id="M7B169"/>
<dbReference type="PROSITE" id="PS50089">
    <property type="entry name" value="ZF_RING_2"/>
    <property type="match status" value="1"/>
</dbReference>
<dbReference type="Pfam" id="PF23240">
    <property type="entry name" value="HAT_PRP39_N"/>
    <property type="match status" value="1"/>
</dbReference>
<dbReference type="GO" id="GO:0005685">
    <property type="term" value="C:U1 snRNP"/>
    <property type="evidence" value="ECO:0007669"/>
    <property type="project" value="TreeGrafter"/>
</dbReference>
<dbReference type="Pfam" id="PF13639">
    <property type="entry name" value="zf-RING_2"/>
    <property type="match status" value="1"/>
</dbReference>
<dbReference type="CDD" id="cd16479">
    <property type="entry name" value="RING-H2_synoviolin"/>
    <property type="match status" value="1"/>
</dbReference>
<comment type="catalytic activity">
    <reaction evidence="1">
        <text>S-ubiquitinyl-[E2 ubiquitin-conjugating enzyme]-L-cysteine + [acceptor protein]-L-lysine = [E2 ubiquitin-conjugating enzyme]-L-cysteine + N(6)-ubiquitinyl-[acceptor protein]-L-lysine.</text>
        <dbReference type="EC" id="2.3.2.27"/>
    </reaction>
</comment>
<sequence length="1240" mass="140968">MMAASLALTSVVVAHAYYLKHQFYPTVVYLTKSSPSMAVLYIQAFVLVFLLGKFMGKVFFGQLRAAEMEHLLERSWYAVTETCLAFTVFRDDFSPRFVALFTLLLFLKCFHWLAEDRVDFMERSPNISWLFHFRIISLMLLLGILDFLFVSHAYHSILTRGASVQLVFGFEYAILMTMVLTIFIKYILHSVDLQSENPWDNKAVYMLYTELFTGFIKVLLYMAFMTIMIKVHTFPLFAIRPMYLAMRQFKRAVTDAIMSRRAIRNMNTLYPDATPEELQAMDNVCIICREEMVMGAKRLPCNHIFHTSCLRSWFQRQQTCPTCRMDVLRASLPTQSQTPPEQQEQAQQQQQQPPPHHTPLIPQPPNCPFPPVPGVQPPNNAENPSAASSAPSASGIQTTASTSRPVGDSASGSDTAPVGTVPGFPFPPPWMGMALPPLFGFPPMPVPPAGFAGLTDEELRAMEGHDRQHLEARLQCLQNIHTLLDAAMLQINQYLTVLATIGSPRPTQLPSSLNTSTSSQETPTRESTTFNSPDSTSSPGTSPAVEPDSTGQTGPNQDLLPKPPSDSTSKQEDTKAAQGCNGVNAEANVSGLKDPYASEENCQYPASEEEHAAVATPVAAEEASLSYPLEFEKYWKAAQENPHDFTAWTELLQYVEQENHIFAARKAFDAFFARYPYCYGYWKKYADMERRFDFSKETEEVFERGLQSIPLSMDLWIHYISYLQATLDMNLPESIQKIHSVFESAVAAAGMDFRSDKLWEMYVEWEKEQGDLKAITAIYDRVLSTPTQLYSHHWEKFKEHVMSNSPKDILSAEELLWLQSKITTETVQKSVETEVEEVPPGEDLPPGVEVKPETGADAQGDLDQDKIRELVISIRQQVYTQNEAEVSKRWNFEEGIKRPYFHVKPLERAQLKNWRDYLDYEITNGSHERTIVLFERCVIACALYEEFWIKYTKYLENHTVAGARSVFQRACGYHLPRKPNIHLLWAAFEEKQGDLEEARRILKSYEESIPGLAMVRLRRVSLERRHGNLEAAEALLQEAIRDNEGMPLASFYAIKLARQVLKVQKNLIKARKVLMEALEKDPENAKLYTNLLEIEFSADVRQNEGNTMNCFERALSSGLPEETKIVFSQRRVEFLEDFGSSIHSLLTAYDEHQKFLKHQMTRKRAPENGCTDEPEDKKLRAEDSPGMVTPAVTTAGIPPLMGGDMSTNPAAAYNYSTWYQNYGVYGYQNPWNYSQYYSQS</sequence>
<feature type="transmembrane region" description="Helical" evidence="26">
    <location>
        <begin position="166"/>
        <end position="188"/>
    </location>
</feature>
<keyword evidence="9" id="KW-0808">Transferase</keyword>
<dbReference type="GO" id="GO:0008270">
    <property type="term" value="F:zinc ion binding"/>
    <property type="evidence" value="ECO:0007669"/>
    <property type="project" value="UniProtKB-KW"/>
</dbReference>
<dbReference type="STRING" id="8469.M7B169"/>
<evidence type="ECO:0000256" key="17">
    <source>
        <dbReference type="ARBA" id="ARBA00022989"/>
    </source>
</evidence>
<dbReference type="GO" id="GO:0000243">
    <property type="term" value="C:commitment complex"/>
    <property type="evidence" value="ECO:0007669"/>
    <property type="project" value="TreeGrafter"/>
</dbReference>
<dbReference type="GO" id="GO:0050821">
    <property type="term" value="P:protein stabilization"/>
    <property type="evidence" value="ECO:0007669"/>
    <property type="project" value="UniProtKB-ARBA"/>
</dbReference>
<proteinExistence type="inferred from homology"/>
<dbReference type="GO" id="GO:0005789">
    <property type="term" value="C:endoplasmic reticulum membrane"/>
    <property type="evidence" value="ECO:0007669"/>
    <property type="project" value="UniProtKB-SubCell"/>
</dbReference>
<dbReference type="Gene3D" id="3.30.40.10">
    <property type="entry name" value="Zinc/RING finger domain, C3HC4 (zinc finger)"/>
    <property type="match status" value="1"/>
</dbReference>
<comment type="pathway">
    <text evidence="5">Protein modification; protein ubiquitination.</text>
</comment>
<keyword evidence="13 24" id="KW-0863">Zinc-finger</keyword>
<evidence type="ECO:0000256" key="10">
    <source>
        <dbReference type="ARBA" id="ARBA00022692"/>
    </source>
</evidence>
<keyword evidence="11" id="KW-0479">Metal-binding</keyword>
<dbReference type="InterPro" id="IPR059164">
    <property type="entry name" value="HAT_PRP39_C"/>
</dbReference>
<keyword evidence="15" id="KW-0256">Endoplasmic reticulum</keyword>
<evidence type="ECO:0000256" key="24">
    <source>
        <dbReference type="PROSITE-ProRule" id="PRU00175"/>
    </source>
</evidence>
<feature type="region of interest" description="Disordered" evidence="25">
    <location>
        <begin position="504"/>
        <end position="595"/>
    </location>
</feature>
<evidence type="ECO:0000256" key="3">
    <source>
        <dbReference type="ARBA" id="ARBA00004123"/>
    </source>
</evidence>
<dbReference type="FunFam" id="3.30.40.10:FF:000088">
    <property type="entry name" value="E3 ubiquitin-protein ligase synoviolin"/>
    <property type="match status" value="1"/>
</dbReference>
<evidence type="ECO:0000256" key="21">
    <source>
        <dbReference type="ARBA" id="ARBA00038019"/>
    </source>
</evidence>
<keyword evidence="8" id="KW-0507">mRNA processing</keyword>
<feature type="compositionally biased region" description="Low complexity" evidence="25">
    <location>
        <begin position="532"/>
        <end position="543"/>
    </location>
</feature>
<feature type="transmembrane region" description="Helical" evidence="26">
    <location>
        <begin position="134"/>
        <end position="154"/>
    </location>
</feature>
<feature type="compositionally biased region" description="Low complexity" evidence="25">
    <location>
        <begin position="377"/>
        <end position="394"/>
    </location>
</feature>
<dbReference type="PANTHER" id="PTHR17204:SF24">
    <property type="entry name" value="PRE-MRNA-PROCESSING FACTOR 39-LIKE ISOFORM X1"/>
    <property type="match status" value="1"/>
</dbReference>
<evidence type="ECO:0000256" key="6">
    <source>
        <dbReference type="ARBA" id="ARBA00010089"/>
    </source>
</evidence>
<dbReference type="SMART" id="SM00386">
    <property type="entry name" value="HAT"/>
    <property type="match status" value="7"/>
</dbReference>
<dbReference type="InterPro" id="IPR001841">
    <property type="entry name" value="Znf_RING"/>
</dbReference>
<dbReference type="InterPro" id="IPR011990">
    <property type="entry name" value="TPR-like_helical_dom_sf"/>
</dbReference>
<feature type="region of interest" description="Disordered" evidence="25">
    <location>
        <begin position="334"/>
        <end position="420"/>
    </location>
</feature>
<comment type="function">
    <text evidence="2">Involved in pre-mRNA splicing.</text>
</comment>
<evidence type="ECO:0000256" key="18">
    <source>
        <dbReference type="ARBA" id="ARBA00023136"/>
    </source>
</evidence>
<evidence type="ECO:0000256" key="9">
    <source>
        <dbReference type="ARBA" id="ARBA00022679"/>
    </source>
</evidence>
<dbReference type="GO" id="GO:0000395">
    <property type="term" value="P:mRNA 5'-splice site recognition"/>
    <property type="evidence" value="ECO:0007669"/>
    <property type="project" value="TreeGrafter"/>
</dbReference>
<feature type="region of interest" description="Disordered" evidence="25">
    <location>
        <begin position="1160"/>
        <end position="1190"/>
    </location>
</feature>
<dbReference type="InterPro" id="IPR057992">
    <property type="entry name" value="TPR_SYVN1_N"/>
</dbReference>
<dbReference type="EMBL" id="KB586437">
    <property type="protein sequence ID" value="EMP25803.1"/>
    <property type="molecule type" value="Genomic_DNA"/>
</dbReference>
<keyword evidence="12" id="KW-0677">Repeat</keyword>
<feature type="compositionally biased region" description="Polar residues" evidence="25">
    <location>
        <begin position="395"/>
        <end position="414"/>
    </location>
</feature>